<reference evidence="4" key="1">
    <citation type="submission" date="2017-03" db="EMBL/GenBank/DDBJ databases">
        <title>Phytopthora megakarya and P. palmivora, two closely related causual agents of cacao black pod achieved similar genome size and gene model numbers by different mechanisms.</title>
        <authorList>
            <person name="Ali S."/>
            <person name="Shao J."/>
            <person name="Larry D.J."/>
            <person name="Kronmiller B."/>
            <person name="Shen D."/>
            <person name="Strem M.D."/>
            <person name="Melnick R.L."/>
            <person name="Guiltinan M.J."/>
            <person name="Tyler B.M."/>
            <person name="Meinhardt L.W."/>
            <person name="Bailey B.A."/>
        </authorList>
    </citation>
    <scope>NUCLEOTIDE SEQUENCE [LARGE SCALE GENOMIC DNA]</scope>
    <source>
        <strain evidence="4">zdho120</strain>
    </source>
</reference>
<comment type="caution">
    <text evidence="3">The sequence shown here is derived from an EMBL/GenBank/DDBJ whole genome shotgun (WGS) entry which is preliminary data.</text>
</comment>
<sequence>MKTAAIAVALIYLVSFVMADEPTPSPGHDDDAAVDAKTYVLSTSDREQLIKMINDMLTSHPEADVNAANLMLEYLEQGKNTGAPSVTARLATNKAVVSHAVNVLYSAAQGDRPAAVANTLGLISAAAPVVMAHPPIPHTPMFRSYVPVTRTFTSGTTGTTGTTGTGTSGIPSE</sequence>
<evidence type="ECO:0000313" key="3">
    <source>
        <dbReference type="EMBL" id="OWZ15710.1"/>
    </source>
</evidence>
<gene>
    <name evidence="3" type="ORF">PHMEG_00010592</name>
</gene>
<feature type="region of interest" description="Disordered" evidence="1">
    <location>
        <begin position="153"/>
        <end position="173"/>
    </location>
</feature>
<feature type="chain" id="PRO_5012013831" description="RxLR effector protein" evidence="2">
    <location>
        <begin position="20"/>
        <end position="173"/>
    </location>
</feature>
<evidence type="ECO:0008006" key="5">
    <source>
        <dbReference type="Google" id="ProtNLM"/>
    </source>
</evidence>
<proteinExistence type="predicted"/>
<evidence type="ECO:0000256" key="2">
    <source>
        <dbReference type="SAM" id="SignalP"/>
    </source>
</evidence>
<organism evidence="3 4">
    <name type="scientific">Phytophthora megakarya</name>
    <dbReference type="NCBI Taxonomy" id="4795"/>
    <lineage>
        <taxon>Eukaryota</taxon>
        <taxon>Sar</taxon>
        <taxon>Stramenopiles</taxon>
        <taxon>Oomycota</taxon>
        <taxon>Peronosporomycetes</taxon>
        <taxon>Peronosporales</taxon>
        <taxon>Peronosporaceae</taxon>
        <taxon>Phytophthora</taxon>
    </lineage>
</organism>
<name>A0A225WFS2_9STRA</name>
<evidence type="ECO:0000256" key="1">
    <source>
        <dbReference type="SAM" id="MobiDB-lite"/>
    </source>
</evidence>
<feature type="signal peptide" evidence="2">
    <location>
        <begin position="1"/>
        <end position="19"/>
    </location>
</feature>
<dbReference type="AlphaFoldDB" id="A0A225WFS2"/>
<dbReference type="EMBL" id="NBNE01001069">
    <property type="protein sequence ID" value="OWZ15710.1"/>
    <property type="molecule type" value="Genomic_DNA"/>
</dbReference>
<dbReference type="OrthoDB" id="129061at2759"/>
<keyword evidence="2" id="KW-0732">Signal</keyword>
<evidence type="ECO:0000313" key="4">
    <source>
        <dbReference type="Proteomes" id="UP000198211"/>
    </source>
</evidence>
<accession>A0A225WFS2</accession>
<dbReference type="Proteomes" id="UP000198211">
    <property type="component" value="Unassembled WGS sequence"/>
</dbReference>
<protein>
    <recommendedName>
        <fullName evidence="5">RxLR effector protein</fullName>
    </recommendedName>
</protein>
<keyword evidence="4" id="KW-1185">Reference proteome</keyword>